<evidence type="ECO:0000313" key="1">
    <source>
        <dbReference type="EMBL" id="OCT93766.1"/>
    </source>
</evidence>
<dbReference type="Proteomes" id="UP000694892">
    <property type="component" value="Chromosome 2L"/>
</dbReference>
<evidence type="ECO:0000313" key="2">
    <source>
        <dbReference type="Proteomes" id="UP000694892"/>
    </source>
</evidence>
<accession>A0A974HXS5</accession>
<dbReference type="EMBL" id="CM004468">
    <property type="protein sequence ID" value="OCT93766.1"/>
    <property type="molecule type" value="Genomic_DNA"/>
</dbReference>
<dbReference type="AlphaFoldDB" id="A0A974HXS5"/>
<organism evidence="1 2">
    <name type="scientific">Xenopus laevis</name>
    <name type="common">African clawed frog</name>
    <dbReference type="NCBI Taxonomy" id="8355"/>
    <lineage>
        <taxon>Eukaryota</taxon>
        <taxon>Metazoa</taxon>
        <taxon>Chordata</taxon>
        <taxon>Craniata</taxon>
        <taxon>Vertebrata</taxon>
        <taxon>Euteleostomi</taxon>
        <taxon>Amphibia</taxon>
        <taxon>Batrachia</taxon>
        <taxon>Anura</taxon>
        <taxon>Pipoidea</taxon>
        <taxon>Pipidae</taxon>
        <taxon>Xenopodinae</taxon>
        <taxon>Xenopus</taxon>
        <taxon>Xenopus</taxon>
    </lineage>
</organism>
<reference evidence="2" key="1">
    <citation type="journal article" date="2016" name="Nature">
        <title>Genome evolution in the allotetraploid frog Xenopus laevis.</title>
        <authorList>
            <person name="Session A.M."/>
            <person name="Uno Y."/>
            <person name="Kwon T."/>
            <person name="Chapman J.A."/>
            <person name="Toyoda A."/>
            <person name="Takahashi S."/>
            <person name="Fukui A."/>
            <person name="Hikosaka A."/>
            <person name="Suzuki A."/>
            <person name="Kondo M."/>
            <person name="van Heeringen S.J."/>
            <person name="Quigley I."/>
            <person name="Heinz S."/>
            <person name="Ogino H."/>
            <person name="Ochi H."/>
            <person name="Hellsten U."/>
            <person name="Lyons J.B."/>
            <person name="Simakov O."/>
            <person name="Putnam N."/>
            <person name="Stites J."/>
            <person name="Kuroki Y."/>
            <person name="Tanaka T."/>
            <person name="Michiue T."/>
            <person name="Watanabe M."/>
            <person name="Bogdanovic O."/>
            <person name="Lister R."/>
            <person name="Georgiou G."/>
            <person name="Paranjpe S.S."/>
            <person name="van Kruijsbergen I."/>
            <person name="Shu S."/>
            <person name="Carlson J."/>
            <person name="Kinoshita T."/>
            <person name="Ohta Y."/>
            <person name="Mawaribuchi S."/>
            <person name="Jenkins J."/>
            <person name="Grimwood J."/>
            <person name="Schmutz J."/>
            <person name="Mitros T."/>
            <person name="Mozaffari S.V."/>
            <person name="Suzuki Y."/>
            <person name="Haramoto Y."/>
            <person name="Yamamoto T.S."/>
            <person name="Takagi C."/>
            <person name="Heald R."/>
            <person name="Miller K."/>
            <person name="Haudenschild C."/>
            <person name="Kitzman J."/>
            <person name="Nakayama T."/>
            <person name="Izutsu Y."/>
            <person name="Robert J."/>
            <person name="Fortriede J."/>
            <person name="Burns K."/>
            <person name="Lotay V."/>
            <person name="Karimi K."/>
            <person name="Yasuoka Y."/>
            <person name="Dichmann D.S."/>
            <person name="Flajnik M.F."/>
            <person name="Houston D.W."/>
            <person name="Shendure J."/>
            <person name="DuPasquier L."/>
            <person name="Vize P.D."/>
            <person name="Zorn A.M."/>
            <person name="Ito M."/>
            <person name="Marcotte E.M."/>
            <person name="Wallingford J.B."/>
            <person name="Ito Y."/>
            <person name="Asashima M."/>
            <person name="Ueno N."/>
            <person name="Matsuda Y."/>
            <person name="Veenstra G.J."/>
            <person name="Fujiyama A."/>
            <person name="Harland R.M."/>
            <person name="Taira M."/>
            <person name="Rokhsar D.S."/>
        </authorList>
    </citation>
    <scope>NUCLEOTIDE SEQUENCE [LARGE SCALE GENOMIC DNA]</scope>
    <source>
        <strain evidence="2">J</strain>
    </source>
</reference>
<name>A0A974HXS5_XENLA</name>
<sequence length="133" mass="15390">MVVIVPKQMEELTMGGLLLYPSRWKNSPSDGCYCTQANGRTHHRMVAIVPKQLEELAIGWLLLYPSRRTNLPLDDSYCTQAVVQQEKNCFSHPIPKNLQEDEWICLLVLIFHISQEFHMPGPLYYWTCQVALN</sequence>
<proteinExistence type="predicted"/>
<protein>
    <submittedName>
        <fullName evidence="1">Uncharacterized protein</fullName>
    </submittedName>
</protein>
<gene>
    <name evidence="1" type="ORF">XELAEV_18011437mg</name>
</gene>